<protein>
    <submittedName>
        <fullName evidence="1">Uncharacterized protein</fullName>
    </submittedName>
</protein>
<dbReference type="Proteomes" id="UP000000595">
    <property type="component" value="Chromosome"/>
</dbReference>
<organism evidence="1 2">
    <name type="scientific">Methanosarcina mazei (strain ATCC BAA-159 / DSM 3647 / Goe1 / Go1 / JCM 11833 / OCM 88)</name>
    <name type="common">Methanosarcina frisia</name>
    <dbReference type="NCBI Taxonomy" id="192952"/>
    <lineage>
        <taxon>Archaea</taxon>
        <taxon>Methanobacteriati</taxon>
        <taxon>Methanobacteriota</taxon>
        <taxon>Stenosarchaea group</taxon>
        <taxon>Methanomicrobia</taxon>
        <taxon>Methanosarcinales</taxon>
        <taxon>Methanosarcinaceae</taxon>
        <taxon>Methanosarcina</taxon>
    </lineage>
</organism>
<evidence type="ECO:0000313" key="2">
    <source>
        <dbReference type="Proteomes" id="UP000000595"/>
    </source>
</evidence>
<dbReference type="KEGG" id="mma:MM_3366"/>
<name>Q8PRS7_METMA</name>
<dbReference type="HOGENOM" id="CLU_2985713_0_0_2"/>
<sequence>MDLAHESLQTLEGWATNGVSILVLVDLAHEYKKIEQKEALEFGFNPCFSGSCSRILM</sequence>
<proteinExistence type="predicted"/>
<reference evidence="1 2" key="1">
    <citation type="journal article" date="2002" name="J. Mol. Microbiol. Biotechnol.">
        <title>The genome of Methanosarcina mazei: evidence for lateral gene transfer between Bacteria and Archaea.</title>
        <authorList>
            <person name="Deppenmeier U."/>
            <person name="Johann A."/>
            <person name="Hartsch T."/>
            <person name="Merkl R."/>
            <person name="Schmitz R.A."/>
            <person name="Martinez-Arias R."/>
            <person name="Henne A."/>
            <person name="Wiezer A."/>
            <person name="Baumer S."/>
            <person name="Jacobi C."/>
            <person name="Bruggemann H."/>
            <person name="Lienard T."/>
            <person name="Christmann A."/>
            <person name="Bomeke M."/>
            <person name="Steckel S."/>
            <person name="Bhattacharyya A."/>
            <person name="Lykidis A."/>
            <person name="Overbeek R."/>
            <person name="Klenk H.P."/>
            <person name="Gunsalus R.P."/>
            <person name="Fritz H.J."/>
            <person name="Gottschalk G."/>
        </authorList>
    </citation>
    <scope>NUCLEOTIDE SEQUENCE [LARGE SCALE GENOMIC DNA]</scope>
    <source>
        <strain evidence="2">ATCC BAA-159 / DSM 3647 / Goe1 / Go1 / JCM 11833 / OCM 88</strain>
    </source>
</reference>
<evidence type="ECO:0000313" key="1">
    <source>
        <dbReference type="EMBL" id="AAM33062.1"/>
    </source>
</evidence>
<gene>
    <name evidence="1" type="ordered locus">MM_3366</name>
</gene>
<dbReference type="AlphaFoldDB" id="Q8PRS7"/>
<dbReference type="EMBL" id="AE008384">
    <property type="protein sequence ID" value="AAM33062.1"/>
    <property type="molecule type" value="Genomic_DNA"/>
</dbReference>
<accession>Q8PRS7</accession>